<dbReference type="AlphaFoldDB" id="A0A5B9MD96"/>
<name>A0A5B9MD96_9BACT</name>
<reference evidence="1 2" key="1">
    <citation type="submission" date="2019-02" db="EMBL/GenBank/DDBJ databases">
        <title>Planctomycetal bacteria perform biofilm scaping via a novel small molecule.</title>
        <authorList>
            <person name="Jeske O."/>
            <person name="Boedeker C."/>
            <person name="Wiegand S."/>
            <person name="Breitling P."/>
            <person name="Kallscheuer N."/>
            <person name="Jogler M."/>
            <person name="Rohde M."/>
            <person name="Petersen J."/>
            <person name="Medema M.H."/>
            <person name="Surup F."/>
            <person name="Jogler C."/>
        </authorList>
    </citation>
    <scope>NUCLEOTIDE SEQUENCE [LARGE SCALE GENOMIC DNA]</scope>
    <source>
        <strain evidence="1 2">Mal15</strain>
    </source>
</reference>
<proteinExistence type="predicted"/>
<keyword evidence="2" id="KW-1185">Reference proteome</keyword>
<dbReference type="KEGG" id="smam:Mal15_19760"/>
<accession>A0A5B9MD96</accession>
<evidence type="ECO:0000313" key="2">
    <source>
        <dbReference type="Proteomes" id="UP000321353"/>
    </source>
</evidence>
<evidence type="ECO:0000313" key="1">
    <source>
        <dbReference type="EMBL" id="QEF97930.1"/>
    </source>
</evidence>
<gene>
    <name evidence="1" type="ORF">Mal15_19760</name>
</gene>
<dbReference type="EMBL" id="CP036264">
    <property type="protein sequence ID" value="QEF97930.1"/>
    <property type="molecule type" value="Genomic_DNA"/>
</dbReference>
<dbReference type="Proteomes" id="UP000321353">
    <property type="component" value="Chromosome"/>
</dbReference>
<organism evidence="1 2">
    <name type="scientific">Stieleria maiorica</name>
    <dbReference type="NCBI Taxonomy" id="2795974"/>
    <lineage>
        <taxon>Bacteria</taxon>
        <taxon>Pseudomonadati</taxon>
        <taxon>Planctomycetota</taxon>
        <taxon>Planctomycetia</taxon>
        <taxon>Pirellulales</taxon>
        <taxon>Pirellulaceae</taxon>
        <taxon>Stieleria</taxon>
    </lineage>
</organism>
<sequence>MMGMSNGGLCSTHLQFSGLVTAGRIPDTMLGFVPQPVAEAAKAFDAQQSTREKPEFLANSATTDDPCRVEGQSLVRDRLQIDAW</sequence>
<protein>
    <submittedName>
        <fullName evidence="1">Uncharacterized protein</fullName>
    </submittedName>
</protein>